<comment type="caution">
    <text evidence="2">The sequence shown here is derived from an EMBL/GenBank/DDBJ whole genome shotgun (WGS) entry which is preliminary data.</text>
</comment>
<keyword evidence="1" id="KW-0472">Membrane</keyword>
<reference evidence="2" key="1">
    <citation type="submission" date="2023-03" db="EMBL/GenBank/DDBJ databases">
        <title>Massive genome expansion in bonnet fungi (Mycena s.s.) driven by repeated elements and novel gene families across ecological guilds.</title>
        <authorList>
            <consortium name="Lawrence Berkeley National Laboratory"/>
            <person name="Harder C.B."/>
            <person name="Miyauchi S."/>
            <person name="Viragh M."/>
            <person name="Kuo A."/>
            <person name="Thoen E."/>
            <person name="Andreopoulos B."/>
            <person name="Lu D."/>
            <person name="Skrede I."/>
            <person name="Drula E."/>
            <person name="Henrissat B."/>
            <person name="Morin E."/>
            <person name="Kohler A."/>
            <person name="Barry K."/>
            <person name="LaButti K."/>
            <person name="Morin E."/>
            <person name="Salamov A."/>
            <person name="Lipzen A."/>
            <person name="Mereny Z."/>
            <person name="Hegedus B."/>
            <person name="Baldrian P."/>
            <person name="Stursova M."/>
            <person name="Weitz H."/>
            <person name="Taylor A."/>
            <person name="Grigoriev I.V."/>
            <person name="Nagy L.G."/>
            <person name="Martin F."/>
            <person name="Kauserud H."/>
        </authorList>
    </citation>
    <scope>NUCLEOTIDE SEQUENCE</scope>
    <source>
        <strain evidence="2">CBHHK182m</strain>
    </source>
</reference>
<name>A0AAD7JGN3_9AGAR</name>
<keyword evidence="1" id="KW-0812">Transmembrane</keyword>
<evidence type="ECO:0000256" key="1">
    <source>
        <dbReference type="SAM" id="Phobius"/>
    </source>
</evidence>
<gene>
    <name evidence="2" type="ORF">B0H16DRAFT_1883846</name>
</gene>
<sequence length="134" mass="14834">MFMPIAPPSIDAQEGMRVISDILGATDVPPLSTTSPATLSIRHTLFACTPSTPSDTCFAEHTFPLIVLSFILVLLIVIPILVYFEHRKVLAWMAARRRAGLPTDAPSLAIEMRVLDMRRMEARAPVSQEIEVYV</sequence>
<protein>
    <submittedName>
        <fullName evidence="2">Uncharacterized protein</fullName>
    </submittedName>
</protein>
<proteinExistence type="predicted"/>
<dbReference type="EMBL" id="JARKIB010000031">
    <property type="protein sequence ID" value="KAJ7762954.1"/>
    <property type="molecule type" value="Genomic_DNA"/>
</dbReference>
<evidence type="ECO:0000313" key="3">
    <source>
        <dbReference type="Proteomes" id="UP001215598"/>
    </source>
</evidence>
<keyword evidence="3" id="KW-1185">Reference proteome</keyword>
<dbReference type="AlphaFoldDB" id="A0AAD7JGN3"/>
<keyword evidence="1" id="KW-1133">Transmembrane helix</keyword>
<organism evidence="2 3">
    <name type="scientific">Mycena metata</name>
    <dbReference type="NCBI Taxonomy" id="1033252"/>
    <lineage>
        <taxon>Eukaryota</taxon>
        <taxon>Fungi</taxon>
        <taxon>Dikarya</taxon>
        <taxon>Basidiomycota</taxon>
        <taxon>Agaricomycotina</taxon>
        <taxon>Agaricomycetes</taxon>
        <taxon>Agaricomycetidae</taxon>
        <taxon>Agaricales</taxon>
        <taxon>Marasmiineae</taxon>
        <taxon>Mycenaceae</taxon>
        <taxon>Mycena</taxon>
    </lineage>
</organism>
<accession>A0AAD7JGN3</accession>
<feature type="transmembrane region" description="Helical" evidence="1">
    <location>
        <begin position="63"/>
        <end position="84"/>
    </location>
</feature>
<evidence type="ECO:0000313" key="2">
    <source>
        <dbReference type="EMBL" id="KAJ7762954.1"/>
    </source>
</evidence>
<dbReference type="Proteomes" id="UP001215598">
    <property type="component" value="Unassembled WGS sequence"/>
</dbReference>